<comment type="caution">
    <text evidence="1">The sequence shown here is derived from an EMBL/GenBank/DDBJ whole genome shotgun (WGS) entry which is preliminary data.</text>
</comment>
<evidence type="ECO:0000313" key="2">
    <source>
        <dbReference type="Proteomes" id="UP000789920"/>
    </source>
</evidence>
<keyword evidence="2" id="KW-1185">Reference proteome</keyword>
<dbReference type="Proteomes" id="UP000789920">
    <property type="component" value="Unassembled WGS sequence"/>
</dbReference>
<protein>
    <submittedName>
        <fullName evidence="1">21615_t:CDS:1</fullName>
    </submittedName>
</protein>
<sequence length="72" mass="8558">KNAICKKLTKNDQEEVNGCFNTLVILIPPDPENYYRPVHDFKYYFSKKPKNSDCLFFYLQINKHAKDLSKDK</sequence>
<gene>
    <name evidence="1" type="ORF">RPERSI_LOCUS2962</name>
</gene>
<name>A0ACA9LI42_9GLOM</name>
<accession>A0ACA9LI42</accession>
<reference evidence="1" key="1">
    <citation type="submission" date="2021-06" db="EMBL/GenBank/DDBJ databases">
        <authorList>
            <person name="Kallberg Y."/>
            <person name="Tangrot J."/>
            <person name="Rosling A."/>
        </authorList>
    </citation>
    <scope>NUCLEOTIDE SEQUENCE</scope>
    <source>
        <strain evidence="1">MA461A</strain>
    </source>
</reference>
<feature type="non-terminal residue" evidence="1">
    <location>
        <position position="1"/>
    </location>
</feature>
<proteinExistence type="predicted"/>
<organism evidence="1 2">
    <name type="scientific">Racocetra persica</name>
    <dbReference type="NCBI Taxonomy" id="160502"/>
    <lineage>
        <taxon>Eukaryota</taxon>
        <taxon>Fungi</taxon>
        <taxon>Fungi incertae sedis</taxon>
        <taxon>Mucoromycota</taxon>
        <taxon>Glomeromycotina</taxon>
        <taxon>Glomeromycetes</taxon>
        <taxon>Diversisporales</taxon>
        <taxon>Gigasporaceae</taxon>
        <taxon>Racocetra</taxon>
    </lineage>
</organism>
<dbReference type="EMBL" id="CAJVQC010003439">
    <property type="protein sequence ID" value="CAG8526925.1"/>
    <property type="molecule type" value="Genomic_DNA"/>
</dbReference>
<evidence type="ECO:0000313" key="1">
    <source>
        <dbReference type="EMBL" id="CAG8526925.1"/>
    </source>
</evidence>